<accession>A0A4E0S3F3</accession>
<feature type="transmembrane region" description="Helical" evidence="1">
    <location>
        <begin position="664"/>
        <end position="686"/>
    </location>
</feature>
<dbReference type="SUPFAM" id="SSF103473">
    <property type="entry name" value="MFS general substrate transporter"/>
    <property type="match status" value="2"/>
</dbReference>
<feature type="transmembrane region" description="Helical" evidence="1">
    <location>
        <begin position="25"/>
        <end position="43"/>
    </location>
</feature>
<dbReference type="PANTHER" id="PTHR11360">
    <property type="entry name" value="MONOCARBOXYLATE TRANSPORTER"/>
    <property type="match status" value="1"/>
</dbReference>
<gene>
    <name evidence="2" type="ORF">D915_001636</name>
</gene>
<feature type="transmembrane region" description="Helical" evidence="1">
    <location>
        <begin position="717"/>
        <end position="741"/>
    </location>
</feature>
<feature type="transmembrane region" description="Helical" evidence="1">
    <location>
        <begin position="122"/>
        <end position="141"/>
    </location>
</feature>
<comment type="caution">
    <text evidence="2">The sequence shown here is derived from an EMBL/GenBank/DDBJ whole genome shotgun (WGS) entry which is preliminary data.</text>
</comment>
<dbReference type="Pfam" id="PF07690">
    <property type="entry name" value="MFS_1"/>
    <property type="match status" value="1"/>
</dbReference>
<dbReference type="InterPro" id="IPR050327">
    <property type="entry name" value="Proton-linked_MCT"/>
</dbReference>
<evidence type="ECO:0000313" key="3">
    <source>
        <dbReference type="Proteomes" id="UP000230066"/>
    </source>
</evidence>
<protein>
    <recommendedName>
        <fullName evidence="4">Monocarboxylate transporter</fullName>
    </recommendedName>
</protein>
<feature type="transmembrane region" description="Helical" evidence="1">
    <location>
        <begin position="63"/>
        <end position="82"/>
    </location>
</feature>
<dbReference type="PANTHER" id="PTHR11360:SF284">
    <property type="entry name" value="EG:103B4.3 PROTEIN-RELATED"/>
    <property type="match status" value="1"/>
</dbReference>
<evidence type="ECO:0000256" key="1">
    <source>
        <dbReference type="SAM" id="Phobius"/>
    </source>
</evidence>
<sequence>MEHSSKSVMKSEITHRQRAIDRGPAWIAAILTCIIIGMHYGILNCGSLYYPSWIDSTGYPISVVSWLVTGQFAVSFCLAPLYSRMLEKIPNRVGALFGTLLTSGAIIASTFTNSFFTFMVPYTIFGGVGLGLTVIPVLGIMAEYFDRYRVLALALAASGSGFGTFIFSKLNSFLIETYTWRMALIAQALLHLNVFPLRLLLRPLAPEPAPEPTLLVPGHPDLTVCDLTVSKTELPTKASEWGPSNLIISLLSFSSMRSGAGGGGRFRGSVCGEEMPRRVRSNHDVRVVIEYVKMTRLPDQSDTIVTGPIRFLASPGPKVMERLESEARDYFTHTDATTNTVLIPVMFLLGETESLSVANPAGSRRVLDVAESSEYIGSRYDFGSNVEMDEVSKVYRQIVVGDTLASSMVAAHDRRQMKQTVDEVIRRGQKSIQETNTKLIERGLFVSSKTVTALIDQTDFFASTEYATNFGSDDRVRVLGYHGPEDAPIPEEVESDEEGAIKLQQTTTKAADLVPDQSQKLDKQKTVTQSNQVSDSFIRPCSTTTTNRSRGSIKIGSTSQLSRVDKYGESCYRSRDLFASVISVNTPQQAANLLVSKLNDEAKQQLVTTAATYREMPRFLLGDLLLLSFLVSRTLAFITDSVMYAHLSNFGLELGFGEERSASLLSFVGMTAMIGRLAMGFIGQFFERMDIRCTSAICLVCVSVFVALIPVFYNYSVMSACCIIYGLLISPSFAFAPGMTFDIAGPQRYDEAVSYLFQFEALGFLIGGPAGGFIKEIKGRYLDCFLFSAVSEFCSGSILTVQTLINSKLWQTITRPCCKRPASDLESVDLEIEKEEDSIHDTTHHCGSFNPSAYCGSSASVRGTG</sequence>
<evidence type="ECO:0008006" key="4">
    <source>
        <dbReference type="Google" id="ProtNLM"/>
    </source>
</evidence>
<dbReference type="AlphaFoldDB" id="A0A4E0S3F3"/>
<keyword evidence="3" id="KW-1185">Reference proteome</keyword>
<keyword evidence="1" id="KW-0812">Transmembrane</keyword>
<keyword evidence="1" id="KW-1133">Transmembrane helix</keyword>
<dbReference type="InterPro" id="IPR011701">
    <property type="entry name" value="MFS"/>
</dbReference>
<dbReference type="EMBL" id="JXXN02000456">
    <property type="protein sequence ID" value="THD27330.1"/>
    <property type="molecule type" value="Genomic_DNA"/>
</dbReference>
<dbReference type="GO" id="GO:0008028">
    <property type="term" value="F:monocarboxylic acid transmembrane transporter activity"/>
    <property type="evidence" value="ECO:0007669"/>
    <property type="project" value="TreeGrafter"/>
</dbReference>
<feature type="transmembrane region" description="Helical" evidence="1">
    <location>
        <begin position="94"/>
        <end position="116"/>
    </location>
</feature>
<keyword evidence="1" id="KW-0472">Membrane</keyword>
<feature type="transmembrane region" description="Helical" evidence="1">
    <location>
        <begin position="753"/>
        <end position="774"/>
    </location>
</feature>
<evidence type="ECO:0000313" key="2">
    <source>
        <dbReference type="EMBL" id="THD27330.1"/>
    </source>
</evidence>
<organism evidence="2 3">
    <name type="scientific">Fasciola hepatica</name>
    <name type="common">Liver fluke</name>
    <dbReference type="NCBI Taxonomy" id="6192"/>
    <lineage>
        <taxon>Eukaryota</taxon>
        <taxon>Metazoa</taxon>
        <taxon>Spiralia</taxon>
        <taxon>Lophotrochozoa</taxon>
        <taxon>Platyhelminthes</taxon>
        <taxon>Trematoda</taxon>
        <taxon>Digenea</taxon>
        <taxon>Plagiorchiida</taxon>
        <taxon>Echinostomata</taxon>
        <taxon>Echinostomatoidea</taxon>
        <taxon>Fasciolidae</taxon>
        <taxon>Fasciola</taxon>
    </lineage>
</organism>
<reference evidence="2" key="1">
    <citation type="submission" date="2019-03" db="EMBL/GenBank/DDBJ databases">
        <title>Improved annotation for the trematode Fasciola hepatica.</title>
        <authorList>
            <person name="Choi Y.-J."/>
            <person name="Martin J."/>
            <person name="Mitreva M."/>
        </authorList>
    </citation>
    <scope>NUCLEOTIDE SEQUENCE [LARGE SCALE GENOMIC DNA]</scope>
</reference>
<feature type="transmembrane region" description="Helical" evidence="1">
    <location>
        <begin position="148"/>
        <end position="168"/>
    </location>
</feature>
<proteinExistence type="predicted"/>
<feature type="transmembrane region" description="Helical" evidence="1">
    <location>
        <begin position="693"/>
        <end position="711"/>
    </location>
</feature>
<dbReference type="Gene3D" id="1.20.1250.20">
    <property type="entry name" value="MFS general substrate transporter like domains"/>
    <property type="match status" value="2"/>
</dbReference>
<dbReference type="InterPro" id="IPR036259">
    <property type="entry name" value="MFS_trans_sf"/>
</dbReference>
<dbReference type="Proteomes" id="UP000230066">
    <property type="component" value="Unassembled WGS sequence"/>
</dbReference>
<name>A0A4E0S3F3_FASHE</name>